<sequence>NSHEYILTIPYENDEDLDKQVWDLIQEMDSHADMDYCFIEVDAHEIGTDRSW</sequence>
<evidence type="ECO:0000313" key="1">
    <source>
        <dbReference type="EMBL" id="MBD2255932.1"/>
    </source>
</evidence>
<reference evidence="1 2" key="1">
    <citation type="journal article" date="2020" name="ISME J.">
        <title>Comparative genomics reveals insights into cyanobacterial evolution and habitat adaptation.</title>
        <authorList>
            <person name="Chen M.Y."/>
            <person name="Teng W.K."/>
            <person name="Zhao L."/>
            <person name="Hu C.X."/>
            <person name="Zhou Y.K."/>
            <person name="Han B.P."/>
            <person name="Song L.R."/>
            <person name="Shu W.S."/>
        </authorList>
    </citation>
    <scope>NUCLEOTIDE SEQUENCE [LARGE SCALE GENOMIC DNA]</scope>
    <source>
        <strain evidence="1 2">FACHB-3921</strain>
    </source>
</reference>
<organism evidence="1 2">
    <name type="scientific">Nostoc parmelioides FACHB-3921</name>
    <dbReference type="NCBI Taxonomy" id="2692909"/>
    <lineage>
        <taxon>Bacteria</taxon>
        <taxon>Bacillati</taxon>
        <taxon>Cyanobacteriota</taxon>
        <taxon>Cyanophyceae</taxon>
        <taxon>Nostocales</taxon>
        <taxon>Nostocaceae</taxon>
        <taxon>Nostoc</taxon>
    </lineage>
</organism>
<feature type="non-terminal residue" evidence="1">
    <location>
        <position position="1"/>
    </location>
</feature>
<gene>
    <name evidence="1" type="ORF">H6G14_32785</name>
</gene>
<dbReference type="Proteomes" id="UP000621307">
    <property type="component" value="Unassembled WGS sequence"/>
</dbReference>
<dbReference type="EMBL" id="JACJQL010000161">
    <property type="protein sequence ID" value="MBD2255932.1"/>
    <property type="molecule type" value="Genomic_DNA"/>
</dbReference>
<protein>
    <submittedName>
        <fullName evidence="1">Uncharacterized protein</fullName>
    </submittedName>
</protein>
<accession>A0ABR8BP91</accession>
<proteinExistence type="predicted"/>
<comment type="caution">
    <text evidence="1">The sequence shown here is derived from an EMBL/GenBank/DDBJ whole genome shotgun (WGS) entry which is preliminary data.</text>
</comment>
<keyword evidence="2" id="KW-1185">Reference proteome</keyword>
<name>A0ABR8BP91_9NOSO</name>
<evidence type="ECO:0000313" key="2">
    <source>
        <dbReference type="Proteomes" id="UP000621307"/>
    </source>
</evidence>